<evidence type="ECO:0000313" key="2">
    <source>
        <dbReference type="Proteomes" id="UP000796761"/>
    </source>
</evidence>
<reference evidence="1" key="1">
    <citation type="submission" date="2019-04" db="EMBL/GenBank/DDBJ databases">
        <title>Genome assembly of Zosterops borbonicus 15179.</title>
        <authorList>
            <person name="Leroy T."/>
            <person name="Anselmetti Y."/>
            <person name="Tilak M.-K."/>
            <person name="Nabholz B."/>
        </authorList>
    </citation>
    <scope>NUCLEOTIDE SEQUENCE</scope>
    <source>
        <strain evidence="1">HGM_15179</strain>
        <tissue evidence="1">Muscle</tissue>
    </source>
</reference>
<dbReference type="PANTHER" id="PTHR16131:SF2">
    <property type="entry name" value="LIGAND-DEPENDENT NUCLEAR RECEPTOR-INTERACTING FACTOR 1"/>
    <property type="match status" value="1"/>
</dbReference>
<dbReference type="AlphaFoldDB" id="A0A8K1LL42"/>
<dbReference type="PANTHER" id="PTHR16131">
    <property type="entry name" value="LIGAND-DEPENDENT NUCLEAR RECEPTOR-INTERACTING FACTOR 1"/>
    <property type="match status" value="1"/>
</dbReference>
<organism evidence="1 2">
    <name type="scientific">Zosterops borbonicus</name>
    <dbReference type="NCBI Taxonomy" id="364589"/>
    <lineage>
        <taxon>Eukaryota</taxon>
        <taxon>Metazoa</taxon>
        <taxon>Chordata</taxon>
        <taxon>Craniata</taxon>
        <taxon>Vertebrata</taxon>
        <taxon>Euteleostomi</taxon>
        <taxon>Archelosauria</taxon>
        <taxon>Archosauria</taxon>
        <taxon>Dinosauria</taxon>
        <taxon>Saurischia</taxon>
        <taxon>Theropoda</taxon>
        <taxon>Coelurosauria</taxon>
        <taxon>Aves</taxon>
        <taxon>Neognathae</taxon>
        <taxon>Neoaves</taxon>
        <taxon>Telluraves</taxon>
        <taxon>Australaves</taxon>
        <taxon>Passeriformes</taxon>
        <taxon>Sylvioidea</taxon>
        <taxon>Zosteropidae</taxon>
        <taxon>Zosterops</taxon>
    </lineage>
</organism>
<keyword evidence="2" id="KW-1185">Reference proteome</keyword>
<dbReference type="GO" id="GO:0042974">
    <property type="term" value="F:nuclear retinoic acid receptor binding"/>
    <property type="evidence" value="ECO:0007669"/>
    <property type="project" value="InterPro"/>
</dbReference>
<dbReference type="InterPro" id="IPR026191">
    <property type="entry name" value="LRIF1"/>
</dbReference>
<name>A0A8K1LL42_9PASS</name>
<dbReference type="Proteomes" id="UP000796761">
    <property type="component" value="Unassembled WGS sequence"/>
</dbReference>
<accession>A0A8K1LL42</accession>
<dbReference type="Pfam" id="PF15741">
    <property type="entry name" value="LRIF1"/>
    <property type="match status" value="2"/>
</dbReference>
<proteinExistence type="predicted"/>
<comment type="caution">
    <text evidence="1">The sequence shown here is derived from an EMBL/GenBank/DDBJ whole genome shotgun (WGS) entry which is preliminary data.</text>
</comment>
<sequence length="455" mass="51445">MSSEEDNLLEDSAMTFAGTEKFTNDFKAESKENLAAKHSLQRGFSLSYANQEDKVPASVTFDSLKVTEEPQVRILKPDLEIPQQAKVTSIPLSFFPSKLQQLLLPAARRVSEARQATETQSVIYIWPVIKMQESSRSFWQNFSKSLMPSSPDLTGHCSNSDETEDEKCSQITPLKEFAQKKPNGKTARSYPLIVKSSNSAVSEILKSLTNIKNKDYVNMLTLSSISSIGEQPEIPLFKGNALIIYNGQVYLLYVMRHEDMAAEMKISGHHMLFMKTIVWLITCRSVRKLTFQVSHPLLLRADAVKQNIKCLTTYATPTPQKKTSNEMHFSSHKMTTISQPENCSPLAGKRQRVVTHDDQFLSKTAFPSKEDLQERNDEQARWDKDKELRKKFGLVKGVRVVLNRLSASELRKLTDKPSALKKQDIVENPIRSEGGSKGTQDVCDRARKLIQSLRL</sequence>
<protein>
    <submittedName>
        <fullName evidence="1">Uncharacterized protein</fullName>
    </submittedName>
</protein>
<dbReference type="GO" id="GO:0006355">
    <property type="term" value="P:regulation of DNA-templated transcription"/>
    <property type="evidence" value="ECO:0007669"/>
    <property type="project" value="InterPro"/>
</dbReference>
<dbReference type="OrthoDB" id="9205665at2759"/>
<dbReference type="EMBL" id="SWJQ01000259">
    <property type="protein sequence ID" value="TRZ17583.1"/>
    <property type="molecule type" value="Genomic_DNA"/>
</dbReference>
<gene>
    <name evidence="1" type="ORF">HGM15179_009528</name>
</gene>
<evidence type="ECO:0000313" key="1">
    <source>
        <dbReference type="EMBL" id="TRZ17583.1"/>
    </source>
</evidence>